<evidence type="ECO:0008006" key="9">
    <source>
        <dbReference type="Google" id="ProtNLM"/>
    </source>
</evidence>
<dbReference type="PANTHER" id="PTHR30249:SF0">
    <property type="entry name" value="PLASTIDAL GLYCOLATE_GLYCERATE TRANSLOCATOR 1, CHLOROPLASTIC"/>
    <property type="match status" value="1"/>
</dbReference>
<feature type="transmembrane region" description="Helical" evidence="6">
    <location>
        <begin position="343"/>
        <end position="376"/>
    </location>
</feature>
<feature type="transmembrane region" description="Helical" evidence="6">
    <location>
        <begin position="301"/>
        <end position="323"/>
    </location>
</feature>
<dbReference type="AlphaFoldDB" id="A0AAE0G1W2"/>
<dbReference type="Pfam" id="PF04172">
    <property type="entry name" value="LrgB"/>
    <property type="match status" value="1"/>
</dbReference>
<keyword evidence="2 6" id="KW-0812">Transmembrane</keyword>
<comment type="caution">
    <text evidence="7">The sequence shown here is derived from an EMBL/GenBank/DDBJ whole genome shotgun (WGS) entry which is preliminary data.</text>
</comment>
<dbReference type="GO" id="GO:0016020">
    <property type="term" value="C:membrane"/>
    <property type="evidence" value="ECO:0007669"/>
    <property type="project" value="UniProtKB-SubCell"/>
</dbReference>
<evidence type="ECO:0000256" key="1">
    <source>
        <dbReference type="ARBA" id="ARBA00004141"/>
    </source>
</evidence>
<keyword evidence="8" id="KW-1185">Reference proteome</keyword>
<reference evidence="7 8" key="1">
    <citation type="journal article" date="2015" name="Genome Biol. Evol.">
        <title>Comparative Genomics of a Bacterivorous Green Alga Reveals Evolutionary Causalities and Consequences of Phago-Mixotrophic Mode of Nutrition.</title>
        <authorList>
            <person name="Burns J.A."/>
            <person name="Paasch A."/>
            <person name="Narechania A."/>
            <person name="Kim E."/>
        </authorList>
    </citation>
    <scope>NUCLEOTIDE SEQUENCE [LARGE SCALE GENOMIC DNA]</scope>
    <source>
        <strain evidence="7 8">PLY_AMNH</strain>
    </source>
</reference>
<feature type="transmembrane region" description="Helical" evidence="6">
    <location>
        <begin position="12"/>
        <end position="30"/>
    </location>
</feature>
<evidence type="ECO:0000256" key="5">
    <source>
        <dbReference type="SAM" id="MobiDB-lite"/>
    </source>
</evidence>
<dbReference type="PANTHER" id="PTHR30249">
    <property type="entry name" value="PUTATIVE SEROTONIN TRANSPORTER"/>
    <property type="match status" value="1"/>
</dbReference>
<evidence type="ECO:0000256" key="2">
    <source>
        <dbReference type="ARBA" id="ARBA00022692"/>
    </source>
</evidence>
<keyword evidence="3 6" id="KW-1133">Transmembrane helix</keyword>
<dbReference type="InterPro" id="IPR007300">
    <property type="entry name" value="CidB/LrgB"/>
</dbReference>
<feature type="region of interest" description="Disordered" evidence="5">
    <location>
        <begin position="152"/>
        <end position="171"/>
    </location>
</feature>
<protein>
    <recommendedName>
        <fullName evidence="9">Plastidal glycolate/glycerate translocator 1, chloroplastic</fullName>
    </recommendedName>
</protein>
<proteinExistence type="predicted"/>
<name>A0AAE0G1W2_9CHLO</name>
<feature type="transmembrane region" description="Helical" evidence="6">
    <location>
        <begin position="70"/>
        <end position="91"/>
    </location>
</feature>
<gene>
    <name evidence="7" type="ORF">CYMTET_21774</name>
</gene>
<evidence type="ECO:0000313" key="7">
    <source>
        <dbReference type="EMBL" id="KAK3269798.1"/>
    </source>
</evidence>
<feature type="transmembrane region" description="Helical" evidence="6">
    <location>
        <begin position="233"/>
        <end position="256"/>
    </location>
</feature>
<feature type="transmembrane region" description="Helical" evidence="6">
    <location>
        <begin position="42"/>
        <end position="58"/>
    </location>
</feature>
<organism evidence="7 8">
    <name type="scientific">Cymbomonas tetramitiformis</name>
    <dbReference type="NCBI Taxonomy" id="36881"/>
    <lineage>
        <taxon>Eukaryota</taxon>
        <taxon>Viridiplantae</taxon>
        <taxon>Chlorophyta</taxon>
        <taxon>Pyramimonadophyceae</taxon>
        <taxon>Pyramimonadales</taxon>
        <taxon>Pyramimonadaceae</taxon>
        <taxon>Cymbomonas</taxon>
    </lineage>
</organism>
<feature type="transmembrane region" description="Helical" evidence="6">
    <location>
        <begin position="203"/>
        <end position="221"/>
    </location>
</feature>
<evidence type="ECO:0000256" key="3">
    <source>
        <dbReference type="ARBA" id="ARBA00022989"/>
    </source>
</evidence>
<sequence>LAKNTFRTSQLDANIQVTLGILCLLVYEKFLSVLLKQFNVGLPPYVVGLVILSLALLASEKLASRLRPFFLPAVSFLDTWIAAIFLPYIVGAALSPIPTSDRLIKALLFVITSTVSVLSLNGLFMQACLGSLQPPSSEAVIPPTAKATSTESSTAISKANLPQTPPTASPSWASKLASKEALAFLGLSLIAAAKPLVASTTAVPAAVAYAPGFALLTLAVYKLVQLVPKRLQAVGFVPTITGGLLLLALICAFGAAELGSWNLGVQMYLSFTGSTILRLVTPAVIGLAFKVHACKSELLSNAGPILAACAVTVPSVMLSAAAASRLLDLGPQLAWGLVPRHTATAMAVPIATSLGASSGVTVAITTLVAICGWSFGRQLLDKISVKNPTARGVAVGGTYFSAGAAQLSTVEPEAAAAASVMFAMCGVLGTFLAACPPFRTLLFLIAGVPMVP</sequence>
<dbReference type="Proteomes" id="UP001190700">
    <property type="component" value="Unassembled WGS sequence"/>
</dbReference>
<feature type="non-terminal residue" evidence="7">
    <location>
        <position position="1"/>
    </location>
</feature>
<keyword evidence="4 6" id="KW-0472">Membrane</keyword>
<feature type="transmembrane region" description="Helical" evidence="6">
    <location>
        <begin position="268"/>
        <end position="289"/>
    </location>
</feature>
<evidence type="ECO:0000256" key="6">
    <source>
        <dbReference type="SAM" id="Phobius"/>
    </source>
</evidence>
<accession>A0AAE0G1W2</accession>
<evidence type="ECO:0000313" key="8">
    <source>
        <dbReference type="Proteomes" id="UP001190700"/>
    </source>
</evidence>
<comment type="subcellular location">
    <subcellularLocation>
        <location evidence="1">Membrane</location>
        <topology evidence="1">Multi-pass membrane protein</topology>
    </subcellularLocation>
</comment>
<feature type="transmembrane region" description="Helical" evidence="6">
    <location>
        <begin position="103"/>
        <end position="124"/>
    </location>
</feature>
<dbReference type="EMBL" id="LGRX02010734">
    <property type="protein sequence ID" value="KAK3269798.1"/>
    <property type="molecule type" value="Genomic_DNA"/>
</dbReference>
<evidence type="ECO:0000256" key="4">
    <source>
        <dbReference type="ARBA" id="ARBA00023136"/>
    </source>
</evidence>